<proteinExistence type="predicted"/>
<dbReference type="EMBL" id="QAIC01000008">
    <property type="protein sequence ID" value="MDN4571678.1"/>
    <property type="molecule type" value="Genomic_DNA"/>
</dbReference>
<organism evidence="2 5">
    <name type="scientific">Pandoraea cepalis</name>
    <dbReference type="NCBI Taxonomy" id="2508294"/>
    <lineage>
        <taxon>Bacteria</taxon>
        <taxon>Pseudomonadati</taxon>
        <taxon>Pseudomonadota</taxon>
        <taxon>Betaproteobacteria</taxon>
        <taxon>Burkholderiales</taxon>
        <taxon>Burkholderiaceae</taxon>
        <taxon>Pandoraea</taxon>
    </lineage>
</organism>
<reference evidence="2" key="1">
    <citation type="submission" date="2018-04" db="EMBL/GenBank/DDBJ databases">
        <authorList>
            <person name="Jy Z."/>
        </authorList>
    </citation>
    <scope>NUCLEOTIDE SEQUENCE</scope>
    <source>
        <strain evidence="3">AS13</strain>
        <strain evidence="2">LA18</strain>
    </source>
</reference>
<evidence type="ECO:0000313" key="5">
    <source>
        <dbReference type="Proteomes" id="UP001172791"/>
    </source>
</evidence>
<sequence>MRNRHNEPMTDDQIRKVAPSVFADEKHESRSDRYAYIPTSQVLDALRAEGFQPYMAIQQRVNDPAKREHTKHLIRFRHATQMDAPEWPELLLMNSHDGTSSYKMMTGMFRLVCSNGMVCGRSLGEIAVPHKGNVLDKVRDGANEILDGFGLITEVKDSMRTLPLNEGERLAFARAALALRYDEKVSPAPITETQILRPRRSSDTGTDMWTTFNVLQENITRGGISGRNATGKRTTTRAITGLDSNVGVNRGLWVLAEEMKKLKR</sequence>
<evidence type="ECO:0000313" key="4">
    <source>
        <dbReference type="Proteomes" id="UP001172788"/>
    </source>
</evidence>
<dbReference type="InterPro" id="IPR026325">
    <property type="entry name" value="DUF932"/>
</dbReference>
<protein>
    <recommendedName>
        <fullName evidence="6">F plasmid gene 32-like protein</fullName>
    </recommendedName>
</protein>
<evidence type="ECO:0008006" key="6">
    <source>
        <dbReference type="Google" id="ProtNLM"/>
    </source>
</evidence>
<keyword evidence="4" id="KW-1185">Reference proteome</keyword>
<name>A0AAW7MG02_9BURK</name>
<feature type="compositionally biased region" description="Basic and acidic residues" evidence="1">
    <location>
        <begin position="1"/>
        <end position="15"/>
    </location>
</feature>
<dbReference type="Proteomes" id="UP001172788">
    <property type="component" value="Unassembled WGS sequence"/>
</dbReference>
<comment type="caution">
    <text evidence="2">The sequence shown here is derived from an EMBL/GenBank/DDBJ whole genome shotgun (WGS) entry which is preliminary data.</text>
</comment>
<feature type="region of interest" description="Disordered" evidence="1">
    <location>
        <begin position="1"/>
        <end position="25"/>
    </location>
</feature>
<gene>
    <name evidence="2" type="ORF">DBA34_00070</name>
    <name evidence="3" type="ORF">DBB29_00035</name>
</gene>
<dbReference type="EMBL" id="QAID01000005">
    <property type="protein sequence ID" value="MDN4576529.1"/>
    <property type="molecule type" value="Genomic_DNA"/>
</dbReference>
<accession>A0AAW7MG02</accession>
<dbReference type="Pfam" id="PF06067">
    <property type="entry name" value="DUF932"/>
    <property type="match status" value="1"/>
</dbReference>
<evidence type="ECO:0000256" key="1">
    <source>
        <dbReference type="SAM" id="MobiDB-lite"/>
    </source>
</evidence>
<dbReference type="Proteomes" id="UP001172791">
    <property type="component" value="Unassembled WGS sequence"/>
</dbReference>
<evidence type="ECO:0000313" key="3">
    <source>
        <dbReference type="EMBL" id="MDN4576529.1"/>
    </source>
</evidence>
<evidence type="ECO:0000313" key="2">
    <source>
        <dbReference type="EMBL" id="MDN4571678.1"/>
    </source>
</evidence>
<dbReference type="AlphaFoldDB" id="A0AAW7MG02"/>